<dbReference type="GO" id="GO:0046872">
    <property type="term" value="F:metal ion binding"/>
    <property type="evidence" value="ECO:0007669"/>
    <property type="project" value="UniProtKB-KW"/>
</dbReference>
<dbReference type="Pfam" id="PF04055">
    <property type="entry name" value="Radical_SAM"/>
    <property type="match status" value="1"/>
</dbReference>
<reference evidence="7 8" key="1">
    <citation type="submission" date="2016-11" db="EMBL/GenBank/DDBJ databases">
        <authorList>
            <person name="Jaros S."/>
            <person name="Januszkiewicz K."/>
            <person name="Wedrychowicz H."/>
        </authorList>
    </citation>
    <scope>NUCLEOTIDE SEQUENCE [LARGE SCALE GENOMIC DNA]</scope>
    <source>
        <strain evidence="7 8">DSM 19557</strain>
    </source>
</reference>
<dbReference type="SMART" id="SM00729">
    <property type="entry name" value="Elp3"/>
    <property type="match status" value="1"/>
</dbReference>
<proteinExistence type="predicted"/>
<evidence type="ECO:0000313" key="7">
    <source>
        <dbReference type="EMBL" id="SHK17111.1"/>
    </source>
</evidence>
<dbReference type="GO" id="GO:0051536">
    <property type="term" value="F:iron-sulfur cluster binding"/>
    <property type="evidence" value="ECO:0007669"/>
    <property type="project" value="UniProtKB-KW"/>
</dbReference>
<dbReference type="Proteomes" id="UP000189810">
    <property type="component" value="Chromosome I"/>
</dbReference>
<dbReference type="AlphaFoldDB" id="A0A1M6QA97"/>
<dbReference type="GO" id="GO:0003824">
    <property type="term" value="F:catalytic activity"/>
    <property type="evidence" value="ECO:0007669"/>
    <property type="project" value="InterPro"/>
</dbReference>
<sequence>MDRLLLEKLTVQRESPEYLQISMAAAMTLGLVPGQFYRNTKLSCINTLLTYPSGCHATCAYCGLQKAREMEYSKKNFIRVEWPTVHIDEIIERAKKVGHVERLCIAQITHPRAIRDTKVVLEKVIRELGDQIFVSLLINATGTTYEDIVDYKKLGADTVTVAIDCATPEVFEKLRGRPMNSPHRWETFWKVLEWAAEVMGDGYVGCHLVVGLGETEQEMIETIQKVRDLGARTHLFSFWPEEGSMMEKEKPCPAPQYRRVQFARYLIDNRIARYEDMKFNEKGQVIDFGIPKETFEEIFWSGRPFMTSGCRGKTTEVACNRPFGDSSVTDIKSYPFKPNRQDLMRIRKQLFDYEMTTNYPDVLNPSVFRYH</sequence>
<dbReference type="RefSeq" id="WP_079653351.1">
    <property type="nucleotide sequence ID" value="NZ_LT670846.1"/>
</dbReference>
<dbReference type="SUPFAM" id="SSF102114">
    <property type="entry name" value="Radical SAM enzymes"/>
    <property type="match status" value="1"/>
</dbReference>
<keyword evidence="8" id="KW-1185">Reference proteome</keyword>
<protein>
    <submittedName>
        <fullName evidence="7">Biotin synthase</fullName>
    </submittedName>
</protein>
<dbReference type="InterPro" id="IPR006638">
    <property type="entry name" value="Elp3/MiaA/NifB-like_rSAM"/>
</dbReference>
<organism evidence="7 8">
    <name type="scientific">Thermocrinis minervae</name>
    <dbReference type="NCBI Taxonomy" id="381751"/>
    <lineage>
        <taxon>Bacteria</taxon>
        <taxon>Pseudomonadati</taxon>
        <taxon>Aquificota</taxon>
        <taxon>Aquificia</taxon>
        <taxon>Aquificales</taxon>
        <taxon>Aquificaceae</taxon>
        <taxon>Thermocrinis</taxon>
    </lineage>
</organism>
<feature type="domain" description="Radical SAM core" evidence="6">
    <location>
        <begin position="37"/>
        <end position="278"/>
    </location>
</feature>
<keyword evidence="3" id="KW-0479">Metal-binding</keyword>
<name>A0A1M6QA97_9AQUI</name>
<dbReference type="InterPro" id="IPR013785">
    <property type="entry name" value="Aldolase_TIM"/>
</dbReference>
<evidence type="ECO:0000256" key="1">
    <source>
        <dbReference type="ARBA" id="ARBA00001966"/>
    </source>
</evidence>
<evidence type="ECO:0000256" key="4">
    <source>
        <dbReference type="ARBA" id="ARBA00023004"/>
    </source>
</evidence>
<comment type="cofactor">
    <cofactor evidence="1">
        <name>[4Fe-4S] cluster</name>
        <dbReference type="ChEBI" id="CHEBI:49883"/>
    </cofactor>
</comment>
<accession>A0A1M6QA97</accession>
<gene>
    <name evidence="7" type="ORF">SAMN05444391_0147</name>
</gene>
<keyword evidence="4" id="KW-0408">Iron</keyword>
<dbReference type="InterPro" id="IPR007197">
    <property type="entry name" value="rSAM"/>
</dbReference>
<evidence type="ECO:0000256" key="3">
    <source>
        <dbReference type="ARBA" id="ARBA00022723"/>
    </source>
</evidence>
<dbReference type="STRING" id="381751.SAMN05444391_0147"/>
<evidence type="ECO:0000313" key="8">
    <source>
        <dbReference type="Proteomes" id="UP000189810"/>
    </source>
</evidence>
<dbReference type="Gene3D" id="3.20.20.70">
    <property type="entry name" value="Aldolase class I"/>
    <property type="match status" value="1"/>
</dbReference>
<dbReference type="EMBL" id="LT670846">
    <property type="protein sequence ID" value="SHK17111.1"/>
    <property type="molecule type" value="Genomic_DNA"/>
</dbReference>
<dbReference type="InterPro" id="IPR058240">
    <property type="entry name" value="rSAM_sf"/>
</dbReference>
<keyword evidence="2" id="KW-0949">S-adenosyl-L-methionine</keyword>
<keyword evidence="5" id="KW-0411">Iron-sulfur</keyword>
<evidence type="ECO:0000256" key="2">
    <source>
        <dbReference type="ARBA" id="ARBA00022691"/>
    </source>
</evidence>
<dbReference type="OrthoDB" id="5495221at2"/>
<evidence type="ECO:0000259" key="6">
    <source>
        <dbReference type="PROSITE" id="PS51918"/>
    </source>
</evidence>
<dbReference type="CDD" id="cd01335">
    <property type="entry name" value="Radical_SAM"/>
    <property type="match status" value="1"/>
</dbReference>
<dbReference type="SFLD" id="SFLDS00029">
    <property type="entry name" value="Radical_SAM"/>
    <property type="match status" value="1"/>
</dbReference>
<dbReference type="SFLD" id="SFLDG01098">
    <property type="entry name" value="Uncharacterised_Radical_SAM_Su"/>
    <property type="match status" value="1"/>
</dbReference>
<dbReference type="PROSITE" id="PS51918">
    <property type="entry name" value="RADICAL_SAM"/>
    <property type="match status" value="1"/>
</dbReference>
<evidence type="ECO:0000256" key="5">
    <source>
        <dbReference type="ARBA" id="ARBA00023014"/>
    </source>
</evidence>